<evidence type="ECO:0000313" key="1">
    <source>
        <dbReference type="EMBL" id="VEL42377.1"/>
    </source>
</evidence>
<keyword evidence="2" id="KW-1185">Reference proteome</keyword>
<reference evidence="1" key="1">
    <citation type="submission" date="2018-11" db="EMBL/GenBank/DDBJ databases">
        <authorList>
            <consortium name="Pathogen Informatics"/>
        </authorList>
    </citation>
    <scope>NUCLEOTIDE SEQUENCE</scope>
</reference>
<dbReference type="EMBL" id="CAAALY010274122">
    <property type="protein sequence ID" value="VEL42377.1"/>
    <property type="molecule type" value="Genomic_DNA"/>
</dbReference>
<name>A0A3S5BEI9_9PLAT</name>
<dbReference type="Proteomes" id="UP000784294">
    <property type="component" value="Unassembled WGS sequence"/>
</dbReference>
<accession>A0A3S5BEI9</accession>
<gene>
    <name evidence="1" type="ORF">PXEA_LOCUS35817</name>
</gene>
<sequence length="60" mass="6845">MFQTVVSPLPRTITNEKPNYLQPLSRPRVFDSRTVHLTKKEPILVHPLSSRLGQSMSLCV</sequence>
<dbReference type="AlphaFoldDB" id="A0A3S5BEI9"/>
<protein>
    <submittedName>
        <fullName evidence="1">Uncharacterized protein</fullName>
    </submittedName>
</protein>
<proteinExistence type="predicted"/>
<comment type="caution">
    <text evidence="1">The sequence shown here is derived from an EMBL/GenBank/DDBJ whole genome shotgun (WGS) entry which is preliminary data.</text>
</comment>
<evidence type="ECO:0000313" key="2">
    <source>
        <dbReference type="Proteomes" id="UP000784294"/>
    </source>
</evidence>
<organism evidence="1 2">
    <name type="scientific">Protopolystoma xenopodis</name>
    <dbReference type="NCBI Taxonomy" id="117903"/>
    <lineage>
        <taxon>Eukaryota</taxon>
        <taxon>Metazoa</taxon>
        <taxon>Spiralia</taxon>
        <taxon>Lophotrochozoa</taxon>
        <taxon>Platyhelminthes</taxon>
        <taxon>Monogenea</taxon>
        <taxon>Polyopisthocotylea</taxon>
        <taxon>Polystomatidea</taxon>
        <taxon>Polystomatidae</taxon>
        <taxon>Protopolystoma</taxon>
    </lineage>
</organism>